<dbReference type="InterPro" id="IPR008207">
    <property type="entry name" value="Sig_transdc_His_kin_Hpt_dom"/>
</dbReference>
<keyword evidence="4" id="KW-0812">Transmembrane</keyword>
<dbReference type="PROSITE" id="PS50894">
    <property type="entry name" value="HPT"/>
    <property type="match status" value="1"/>
</dbReference>
<feature type="transmembrane region" description="Helical" evidence="4">
    <location>
        <begin position="17"/>
        <end position="35"/>
    </location>
</feature>
<proteinExistence type="predicted"/>
<accession>A0ABV4NB92</accession>
<keyword evidence="1" id="KW-0902">Two-component regulatory system</keyword>
<evidence type="ECO:0000256" key="2">
    <source>
        <dbReference type="PROSITE-ProRule" id="PRU00110"/>
    </source>
</evidence>
<evidence type="ECO:0000313" key="7">
    <source>
        <dbReference type="Proteomes" id="UP001570417"/>
    </source>
</evidence>
<feature type="region of interest" description="Disordered" evidence="3">
    <location>
        <begin position="268"/>
        <end position="317"/>
    </location>
</feature>
<name>A0ABV4NB92_9VIBR</name>
<feature type="modified residue" description="Phosphohistidine" evidence="2">
    <location>
        <position position="414"/>
    </location>
</feature>
<keyword evidence="2" id="KW-0597">Phosphoprotein</keyword>
<feature type="domain" description="HPt" evidence="5">
    <location>
        <begin position="375"/>
        <end position="471"/>
    </location>
</feature>
<keyword evidence="4" id="KW-0472">Membrane</keyword>
<keyword evidence="4" id="KW-1133">Transmembrane helix</keyword>
<protein>
    <submittedName>
        <fullName evidence="6">Hpt domain-containing protein</fullName>
    </submittedName>
</protein>
<organism evidence="6 7">
    <name type="scientific">Vibrio gallaecicus</name>
    <dbReference type="NCBI Taxonomy" id="552386"/>
    <lineage>
        <taxon>Bacteria</taxon>
        <taxon>Pseudomonadati</taxon>
        <taxon>Pseudomonadota</taxon>
        <taxon>Gammaproteobacteria</taxon>
        <taxon>Vibrionales</taxon>
        <taxon>Vibrionaceae</taxon>
        <taxon>Vibrio</taxon>
    </lineage>
</organism>
<dbReference type="RefSeq" id="WP_372265981.1">
    <property type="nucleotide sequence ID" value="NZ_JBFRUW010000029.1"/>
</dbReference>
<dbReference type="Gene3D" id="1.20.120.160">
    <property type="entry name" value="HPT domain"/>
    <property type="match status" value="1"/>
</dbReference>
<keyword evidence="7" id="KW-1185">Reference proteome</keyword>
<dbReference type="Pfam" id="PF01627">
    <property type="entry name" value="Hpt"/>
    <property type="match status" value="1"/>
</dbReference>
<sequence length="471" mass="52278">MELSVAIPQKPSIRLKLFLIIVFIWLLPSLALLHISSSYNQSLESVEELGARIIELRQSIYHEEPLRITRVNNLALDAQLVYSIRLQIESEFKDSWFLPDINQLLYSTDQFLEKFNEFSPLESQLQGLVSEIKLQRSNEKSSESFKQLLNELGVVVFEAIYSDSQSSPAIYRTFDSILEASYDLGLTEQQGIQKMLAEGSGVLGDYARLNYIIEKMKQNSAQEQMIIVEAKFHEGQFYFLLCMTFVNLVSLFSVIALFSLAKVNSQRNESSPISSTSDKHTDSILQSHTEEQSQGTLNNASSDIKQSDASSFSGFSDKKPIQGSSSFFDGHDLESGNAEQVVSAQDINKTESTFKSLNGSAAVIDIPAMLENLDNDEESVVLLLTVFIQDHARDADKFKQLLAEDLVAALRVVHSLKGVAGSIKADRLGKISSSLELSLKQSNLVSEAALKELDDAICATVKAAQEYVSAD</sequence>
<evidence type="ECO:0000259" key="5">
    <source>
        <dbReference type="PROSITE" id="PS50894"/>
    </source>
</evidence>
<evidence type="ECO:0000256" key="4">
    <source>
        <dbReference type="SAM" id="Phobius"/>
    </source>
</evidence>
<evidence type="ECO:0000256" key="1">
    <source>
        <dbReference type="ARBA" id="ARBA00023012"/>
    </source>
</evidence>
<comment type="caution">
    <text evidence="6">The sequence shown here is derived from an EMBL/GenBank/DDBJ whole genome shotgun (WGS) entry which is preliminary data.</text>
</comment>
<feature type="transmembrane region" description="Helical" evidence="4">
    <location>
        <begin position="237"/>
        <end position="261"/>
    </location>
</feature>
<reference evidence="6 7" key="1">
    <citation type="journal article" date="2024" name="ISME J.">
        <title>Tailless and filamentous prophages are predominant in marine Vibrio.</title>
        <authorList>
            <person name="Steensen K."/>
            <person name="Seneca J."/>
            <person name="Bartlau N."/>
            <person name="Yu X.A."/>
            <person name="Hussain F.A."/>
            <person name="Polz M.F."/>
        </authorList>
    </citation>
    <scope>NUCLEOTIDE SEQUENCE [LARGE SCALE GENOMIC DNA]</scope>
    <source>
        <strain evidence="6 7">10N.222.51.A1</strain>
    </source>
</reference>
<evidence type="ECO:0000256" key="3">
    <source>
        <dbReference type="SAM" id="MobiDB-lite"/>
    </source>
</evidence>
<feature type="compositionally biased region" description="Polar residues" evidence="3">
    <location>
        <begin position="283"/>
        <end position="314"/>
    </location>
</feature>
<dbReference type="SUPFAM" id="SSF47226">
    <property type="entry name" value="Histidine-containing phosphotransfer domain, HPT domain"/>
    <property type="match status" value="1"/>
</dbReference>
<dbReference type="Proteomes" id="UP001570417">
    <property type="component" value="Unassembled WGS sequence"/>
</dbReference>
<dbReference type="InterPro" id="IPR036641">
    <property type="entry name" value="HPT_dom_sf"/>
</dbReference>
<evidence type="ECO:0000313" key="6">
    <source>
        <dbReference type="EMBL" id="MFA0568537.1"/>
    </source>
</evidence>
<gene>
    <name evidence="6" type="ORF">AB4566_09645</name>
</gene>
<dbReference type="EMBL" id="JBFRUW010000029">
    <property type="protein sequence ID" value="MFA0568537.1"/>
    <property type="molecule type" value="Genomic_DNA"/>
</dbReference>